<dbReference type="PANTHER" id="PTHR30543:SF21">
    <property type="entry name" value="NAD(P)H-DEPENDENT FMN REDUCTASE LOT6"/>
    <property type="match status" value="1"/>
</dbReference>
<keyword evidence="5" id="KW-1185">Reference proteome</keyword>
<dbReference type="GO" id="GO:0010181">
    <property type="term" value="F:FMN binding"/>
    <property type="evidence" value="ECO:0007669"/>
    <property type="project" value="TreeGrafter"/>
</dbReference>
<evidence type="ECO:0000256" key="2">
    <source>
        <dbReference type="ARBA" id="ARBA00022643"/>
    </source>
</evidence>
<feature type="domain" description="NADPH-dependent FMN reductase-like" evidence="3">
    <location>
        <begin position="2"/>
        <end position="156"/>
    </location>
</feature>
<protein>
    <submittedName>
        <fullName evidence="4">NAD(P)H-dependent FMN reductase</fullName>
    </submittedName>
</protein>
<evidence type="ECO:0000259" key="3">
    <source>
        <dbReference type="Pfam" id="PF03358"/>
    </source>
</evidence>
<dbReference type="SUPFAM" id="SSF52218">
    <property type="entry name" value="Flavoproteins"/>
    <property type="match status" value="1"/>
</dbReference>
<evidence type="ECO:0000256" key="1">
    <source>
        <dbReference type="ARBA" id="ARBA00001917"/>
    </source>
</evidence>
<keyword evidence="2" id="KW-0288">FMN</keyword>
<dbReference type="InterPro" id="IPR029039">
    <property type="entry name" value="Flavoprotein-like_sf"/>
</dbReference>
<evidence type="ECO:0000313" key="5">
    <source>
        <dbReference type="Proteomes" id="UP000184520"/>
    </source>
</evidence>
<keyword evidence="2" id="KW-0285">Flavoprotein</keyword>
<dbReference type="GO" id="GO:0005829">
    <property type="term" value="C:cytosol"/>
    <property type="evidence" value="ECO:0007669"/>
    <property type="project" value="TreeGrafter"/>
</dbReference>
<dbReference type="Proteomes" id="UP000184520">
    <property type="component" value="Unassembled WGS sequence"/>
</dbReference>
<dbReference type="InterPro" id="IPR050712">
    <property type="entry name" value="NAD(P)H-dep_reductase"/>
</dbReference>
<comment type="cofactor">
    <cofactor evidence="1">
        <name>FMN</name>
        <dbReference type="ChEBI" id="CHEBI:58210"/>
    </cofactor>
</comment>
<dbReference type="RefSeq" id="WP_073318872.1">
    <property type="nucleotide sequence ID" value="NZ_FQWD01000002.1"/>
</dbReference>
<name>A0A1M5GG37_9ALTE</name>
<dbReference type="Gene3D" id="3.40.50.360">
    <property type="match status" value="1"/>
</dbReference>
<dbReference type="STRING" id="634436.SAMN05216361_1002"/>
<accession>A0A1M5GG37</accession>
<evidence type="ECO:0000313" key="4">
    <source>
        <dbReference type="EMBL" id="SHG02705.1"/>
    </source>
</evidence>
<dbReference type="AlphaFoldDB" id="A0A1M5GG37"/>
<organism evidence="4 5">
    <name type="scientific">Marisediminitalea aggregata</name>
    <dbReference type="NCBI Taxonomy" id="634436"/>
    <lineage>
        <taxon>Bacteria</taxon>
        <taxon>Pseudomonadati</taxon>
        <taxon>Pseudomonadota</taxon>
        <taxon>Gammaproteobacteria</taxon>
        <taxon>Alteromonadales</taxon>
        <taxon>Alteromonadaceae</taxon>
        <taxon>Marisediminitalea</taxon>
    </lineage>
</organism>
<proteinExistence type="predicted"/>
<dbReference type="GO" id="GO:0016491">
    <property type="term" value="F:oxidoreductase activity"/>
    <property type="evidence" value="ECO:0007669"/>
    <property type="project" value="InterPro"/>
</dbReference>
<reference evidence="5" key="1">
    <citation type="submission" date="2016-11" db="EMBL/GenBank/DDBJ databases">
        <authorList>
            <person name="Varghese N."/>
            <person name="Submissions S."/>
        </authorList>
    </citation>
    <scope>NUCLEOTIDE SEQUENCE [LARGE SCALE GENOMIC DNA]</scope>
    <source>
        <strain evidence="5">CGMCC 1.8995</strain>
    </source>
</reference>
<sequence>MTKILAFSGSTRRNSYNQAVVECAAQAAKDAGAEVTVINLADYAMPIFNEDEEAEYGIPERAQAFKQLMIEHDGILIASPEYNSSYPAVLKNAIDWASRKAGDEPVLAAYKQKVVGLMAASPGALGGMRVLVVLRMLMQNLSCIVAPAQVAVGNVADKLDESGAISDEKTKKQLANLAKQVVDLATKLKSE</sequence>
<gene>
    <name evidence="4" type="ORF">SAMN05216361_1002</name>
</gene>
<dbReference type="InterPro" id="IPR005025">
    <property type="entry name" value="FMN_Rdtase-like_dom"/>
</dbReference>
<dbReference type="PANTHER" id="PTHR30543">
    <property type="entry name" value="CHROMATE REDUCTASE"/>
    <property type="match status" value="1"/>
</dbReference>
<dbReference type="OrthoDB" id="5767802at2"/>
<dbReference type="Pfam" id="PF03358">
    <property type="entry name" value="FMN_red"/>
    <property type="match status" value="1"/>
</dbReference>
<dbReference type="EMBL" id="FQWD01000002">
    <property type="protein sequence ID" value="SHG02705.1"/>
    <property type="molecule type" value="Genomic_DNA"/>
</dbReference>